<dbReference type="Proteomes" id="UP000254337">
    <property type="component" value="Chromosome"/>
</dbReference>
<evidence type="ECO:0000259" key="12">
    <source>
        <dbReference type="PROSITE" id="PS51198"/>
    </source>
</evidence>
<organism evidence="14 15">
    <name type="scientific">Megasphaera stantonii</name>
    <dbReference type="NCBI Taxonomy" id="2144175"/>
    <lineage>
        <taxon>Bacteria</taxon>
        <taxon>Bacillati</taxon>
        <taxon>Bacillota</taxon>
        <taxon>Negativicutes</taxon>
        <taxon>Veillonellales</taxon>
        <taxon>Veillonellaceae</taxon>
        <taxon>Megasphaera</taxon>
    </lineage>
</organism>
<keyword evidence="15" id="KW-1185">Reference proteome</keyword>
<feature type="domain" description="UvrD-like helicase ATP-binding" evidence="12">
    <location>
        <begin position="36"/>
        <end position="290"/>
    </location>
</feature>
<dbReference type="InterPro" id="IPR013986">
    <property type="entry name" value="DExx_box_DNA_helicase_dom_sf"/>
</dbReference>
<keyword evidence="3 11" id="KW-0378">Hydrolase</keyword>
<dbReference type="GO" id="GO:0016887">
    <property type="term" value="F:ATP hydrolysis activity"/>
    <property type="evidence" value="ECO:0007669"/>
    <property type="project" value="RHEA"/>
</dbReference>
<dbReference type="InterPro" id="IPR014016">
    <property type="entry name" value="UvrD-like_ATP-bd"/>
</dbReference>
<evidence type="ECO:0000259" key="13">
    <source>
        <dbReference type="PROSITE" id="PS51217"/>
    </source>
</evidence>
<evidence type="ECO:0000313" key="15">
    <source>
        <dbReference type="Proteomes" id="UP000254337"/>
    </source>
</evidence>
<dbReference type="GO" id="GO:0043138">
    <property type="term" value="F:3'-5' DNA helicase activity"/>
    <property type="evidence" value="ECO:0007669"/>
    <property type="project" value="UniProtKB-EC"/>
</dbReference>
<sequence>MFRKGGIPMYPIPKEQSASSYPHLHVVPSAAEAFLFPLNEEQRAAVQAIHGVQCIQAGAGTGKSACIIAKLQYIQHTDPDAHTLLVISFTRKAVEEIKQRLPTEHHISVMTFHSLFYHILRNHGYQGYSLLSASQQKRLAQFILQNLQLHETLTTEDALHTLHAVTVSGNLAVFRKAYVQQQHTYHVMDFDSMQLFCYQLLKEHPELRRHYQNLFRYILVDEFQDINPIQWAILKQLAPKRKSTNLTVVGDPRQSIYRFRGATPDILTDFCSFYGDAVHCVTLMKNYRNTPSILALGNRLTPGYEPLVPVRQQKEYPAPVYYAAATDTAEADFVVNHIKALYQSGIPYAGMAVLYRSSAAAHCLVNRLYTSSIPVVQRNGRFLYDRPVYRTLFSLLRAGMNLASSMDWKHILHAMGGNDDIWRMLNRRHADTGEDRLALLPSFIPDESMRDTALQLVSILEASQSVPLKNTVLQLWKTLLCQQFTNDDSVLDTVLSQTEPFRTPQELLKHVSILQKQRRHMEQLAATPDADYVSALSIHSAKGMEFRVVFLIGAADGILPDTSHDTADLEEERRLAYVAVTRAQERLYISYAKKTGHTAHQPSRFFGKLF</sequence>
<keyword evidence="4 11" id="KW-0347">Helicase</keyword>
<dbReference type="KEGG" id="meg:DKB62_07010"/>
<dbReference type="PANTHER" id="PTHR11070">
    <property type="entry name" value="UVRD / RECB / PCRA DNA HELICASE FAMILY MEMBER"/>
    <property type="match status" value="1"/>
</dbReference>
<evidence type="ECO:0000256" key="3">
    <source>
        <dbReference type="ARBA" id="ARBA00022801"/>
    </source>
</evidence>
<dbReference type="InterPro" id="IPR014017">
    <property type="entry name" value="DNA_helicase_UvrD-like_C"/>
</dbReference>
<dbReference type="GO" id="GO:0005524">
    <property type="term" value="F:ATP binding"/>
    <property type="evidence" value="ECO:0007669"/>
    <property type="project" value="UniProtKB-UniRule"/>
</dbReference>
<dbReference type="Gene3D" id="1.10.486.10">
    <property type="entry name" value="PCRA, domain 4"/>
    <property type="match status" value="1"/>
</dbReference>
<dbReference type="Gene3D" id="3.40.50.300">
    <property type="entry name" value="P-loop containing nucleotide triphosphate hydrolases"/>
    <property type="match status" value="2"/>
</dbReference>
<dbReference type="Pfam" id="PF00580">
    <property type="entry name" value="UvrD-helicase"/>
    <property type="match status" value="2"/>
</dbReference>
<dbReference type="InterPro" id="IPR000212">
    <property type="entry name" value="DNA_helicase_UvrD/REP"/>
</dbReference>
<dbReference type="CDD" id="cd17932">
    <property type="entry name" value="DEXQc_UvrD"/>
    <property type="match status" value="1"/>
</dbReference>
<name>A0A346AZN5_9FIRM</name>
<dbReference type="EMBL" id="CP029462">
    <property type="protein sequence ID" value="AXL21328.1"/>
    <property type="molecule type" value="Genomic_DNA"/>
</dbReference>
<evidence type="ECO:0000256" key="5">
    <source>
        <dbReference type="ARBA" id="ARBA00022840"/>
    </source>
</evidence>
<keyword evidence="7" id="KW-0413">Isomerase</keyword>
<dbReference type="EC" id="5.6.2.4" evidence="9"/>
<proteinExistence type="inferred from homology"/>
<dbReference type="GO" id="GO:0000725">
    <property type="term" value="P:recombinational repair"/>
    <property type="evidence" value="ECO:0007669"/>
    <property type="project" value="TreeGrafter"/>
</dbReference>
<dbReference type="InterPro" id="IPR027417">
    <property type="entry name" value="P-loop_NTPase"/>
</dbReference>
<evidence type="ECO:0000256" key="7">
    <source>
        <dbReference type="ARBA" id="ARBA00023235"/>
    </source>
</evidence>
<feature type="binding site" evidence="11">
    <location>
        <begin position="57"/>
        <end position="64"/>
    </location>
    <ligand>
        <name>ATP</name>
        <dbReference type="ChEBI" id="CHEBI:30616"/>
    </ligand>
</feature>
<dbReference type="Gene3D" id="1.10.10.160">
    <property type="match status" value="1"/>
</dbReference>
<reference evidence="14 15" key="1">
    <citation type="submission" date="2018-05" db="EMBL/GenBank/DDBJ databases">
        <title>Complete genome sequence of Megasphaera sp. AJH120T, isolated from the ceca of a chicken.</title>
        <authorList>
            <person name="Maki J."/>
            <person name="Looft T."/>
        </authorList>
    </citation>
    <scope>NUCLEOTIDE SEQUENCE [LARGE SCALE GENOMIC DNA]</scope>
    <source>
        <strain evidence="14 15">AJH120</strain>
    </source>
</reference>
<evidence type="ECO:0000256" key="2">
    <source>
        <dbReference type="ARBA" id="ARBA00022741"/>
    </source>
</evidence>
<gene>
    <name evidence="14" type="ORF">DKB62_07010</name>
</gene>
<evidence type="ECO:0000313" key="14">
    <source>
        <dbReference type="EMBL" id="AXL21328.1"/>
    </source>
</evidence>
<dbReference type="PROSITE" id="PS51198">
    <property type="entry name" value="UVRD_HELICASE_ATP_BIND"/>
    <property type="match status" value="1"/>
</dbReference>
<dbReference type="Pfam" id="PF13361">
    <property type="entry name" value="UvrD_C"/>
    <property type="match status" value="2"/>
</dbReference>
<dbReference type="AlphaFoldDB" id="A0A346AZN5"/>
<evidence type="ECO:0000256" key="1">
    <source>
        <dbReference type="ARBA" id="ARBA00009922"/>
    </source>
</evidence>
<comment type="catalytic activity">
    <reaction evidence="10">
        <text>ATP + H2O = ADP + phosphate + H(+)</text>
        <dbReference type="Rhea" id="RHEA:13065"/>
        <dbReference type="ChEBI" id="CHEBI:15377"/>
        <dbReference type="ChEBI" id="CHEBI:15378"/>
        <dbReference type="ChEBI" id="CHEBI:30616"/>
        <dbReference type="ChEBI" id="CHEBI:43474"/>
        <dbReference type="ChEBI" id="CHEBI:456216"/>
        <dbReference type="EC" id="5.6.2.4"/>
    </reaction>
</comment>
<dbReference type="OrthoDB" id="9810135at2"/>
<comment type="similarity">
    <text evidence="1">Belongs to the helicase family. UvrD subfamily.</text>
</comment>
<keyword evidence="2 11" id="KW-0547">Nucleotide-binding</keyword>
<evidence type="ECO:0000256" key="8">
    <source>
        <dbReference type="ARBA" id="ARBA00034617"/>
    </source>
</evidence>
<keyword evidence="5 11" id="KW-0067">ATP-binding</keyword>
<dbReference type="GO" id="GO:0003677">
    <property type="term" value="F:DNA binding"/>
    <property type="evidence" value="ECO:0007669"/>
    <property type="project" value="UniProtKB-KW"/>
</dbReference>
<evidence type="ECO:0000256" key="9">
    <source>
        <dbReference type="ARBA" id="ARBA00034808"/>
    </source>
</evidence>
<feature type="domain" description="UvrD-like helicase C-terminal" evidence="13">
    <location>
        <begin position="291"/>
        <end position="543"/>
    </location>
</feature>
<evidence type="ECO:0000256" key="11">
    <source>
        <dbReference type="PROSITE-ProRule" id="PRU00560"/>
    </source>
</evidence>
<accession>A0A346AZN5</accession>
<dbReference type="PANTHER" id="PTHR11070:SF2">
    <property type="entry name" value="ATP-DEPENDENT DNA HELICASE SRS2"/>
    <property type="match status" value="1"/>
</dbReference>
<keyword evidence="6" id="KW-0238">DNA-binding</keyword>
<protein>
    <recommendedName>
        <fullName evidence="9">DNA 3'-5' helicase</fullName>
        <ecNumber evidence="9">5.6.2.4</ecNumber>
    </recommendedName>
</protein>
<evidence type="ECO:0000256" key="6">
    <source>
        <dbReference type="ARBA" id="ARBA00023125"/>
    </source>
</evidence>
<comment type="catalytic activity">
    <reaction evidence="8">
        <text>Couples ATP hydrolysis with the unwinding of duplex DNA by translocating in the 3'-5' direction.</text>
        <dbReference type="EC" id="5.6.2.4"/>
    </reaction>
</comment>
<evidence type="ECO:0000256" key="4">
    <source>
        <dbReference type="ARBA" id="ARBA00022806"/>
    </source>
</evidence>
<dbReference type="PROSITE" id="PS51217">
    <property type="entry name" value="UVRD_HELICASE_CTER"/>
    <property type="match status" value="1"/>
</dbReference>
<dbReference type="SUPFAM" id="SSF52540">
    <property type="entry name" value="P-loop containing nucleoside triphosphate hydrolases"/>
    <property type="match status" value="1"/>
</dbReference>
<evidence type="ECO:0000256" key="10">
    <source>
        <dbReference type="ARBA" id="ARBA00048988"/>
    </source>
</evidence>